<feature type="domain" description="Pseudouridine synthase I TruA alpha/beta" evidence="8">
    <location>
        <begin position="20"/>
        <end position="114"/>
    </location>
</feature>
<dbReference type="PANTHER" id="PTHR11142:SF0">
    <property type="entry name" value="TRNA PSEUDOURIDINE SYNTHASE-LIKE 1"/>
    <property type="match status" value="1"/>
</dbReference>
<reference evidence="9" key="2">
    <citation type="journal article" date="2020" name="Microorganisms">
        <title>Osmotic Adaptation and Compatible Solute Biosynthesis of Phototrophic Bacteria as Revealed from Genome Analyses.</title>
        <authorList>
            <person name="Imhoff J.F."/>
            <person name="Rahn T."/>
            <person name="Kunzel S."/>
            <person name="Keller A."/>
            <person name="Neulinger S.C."/>
        </authorList>
    </citation>
    <scope>NUCLEOTIDE SEQUENCE</scope>
    <source>
        <strain evidence="9">DSM 4395</strain>
    </source>
</reference>
<dbReference type="EC" id="5.4.99.12" evidence="4"/>
<reference evidence="9" key="1">
    <citation type="submission" date="2017-05" db="EMBL/GenBank/DDBJ databases">
        <authorList>
            <person name="Imhoff J.F."/>
            <person name="Rahn T."/>
            <person name="Kuenzel S."/>
            <person name="Neulinger S.C."/>
        </authorList>
    </citation>
    <scope>NUCLEOTIDE SEQUENCE</scope>
    <source>
        <strain evidence="9">DSM 4395</strain>
    </source>
</reference>
<dbReference type="FunFam" id="3.30.70.580:FF:000001">
    <property type="entry name" value="tRNA pseudouridine synthase A"/>
    <property type="match status" value="1"/>
</dbReference>
<evidence type="ECO:0000256" key="3">
    <source>
        <dbReference type="ARBA" id="ARBA00023235"/>
    </source>
</evidence>
<feature type="domain" description="Pseudouridine synthase I TruA alpha/beta" evidence="8">
    <location>
        <begin position="154"/>
        <end position="256"/>
    </location>
</feature>
<accession>A0AAJ0UG53</accession>
<dbReference type="PIRSF" id="PIRSF001430">
    <property type="entry name" value="tRNA_psdUrid_synth"/>
    <property type="match status" value="1"/>
</dbReference>
<evidence type="ECO:0000313" key="9">
    <source>
        <dbReference type="EMBL" id="MBK5930828.1"/>
    </source>
</evidence>
<dbReference type="AlphaFoldDB" id="A0AAJ0UG53"/>
<evidence type="ECO:0000313" key="10">
    <source>
        <dbReference type="Proteomes" id="UP001296967"/>
    </source>
</evidence>
<dbReference type="SUPFAM" id="SSF55120">
    <property type="entry name" value="Pseudouridine synthase"/>
    <property type="match status" value="1"/>
</dbReference>
<feature type="active site" description="Nucleophile" evidence="4 5">
    <location>
        <position position="63"/>
    </location>
</feature>
<feature type="binding site" evidence="4 6">
    <location>
        <position position="121"/>
    </location>
    <ligand>
        <name>substrate</name>
    </ligand>
</feature>
<evidence type="ECO:0000256" key="5">
    <source>
        <dbReference type="PIRSR" id="PIRSR001430-1"/>
    </source>
</evidence>
<dbReference type="HAMAP" id="MF_00171">
    <property type="entry name" value="TruA"/>
    <property type="match status" value="1"/>
</dbReference>
<evidence type="ECO:0000259" key="8">
    <source>
        <dbReference type="Pfam" id="PF01416"/>
    </source>
</evidence>
<dbReference type="InterPro" id="IPR020097">
    <property type="entry name" value="PsdUridine_synth_TruA_a/b_dom"/>
</dbReference>
<dbReference type="InterPro" id="IPR001406">
    <property type="entry name" value="PsdUridine_synth_TruA"/>
</dbReference>
<organism evidence="9 10">
    <name type="scientific">Halochromatium salexigens</name>
    <name type="common">Chromatium salexigens</name>
    <dbReference type="NCBI Taxonomy" id="49447"/>
    <lineage>
        <taxon>Bacteria</taxon>
        <taxon>Pseudomonadati</taxon>
        <taxon>Pseudomonadota</taxon>
        <taxon>Gammaproteobacteria</taxon>
        <taxon>Chromatiales</taxon>
        <taxon>Chromatiaceae</taxon>
        <taxon>Halochromatium</taxon>
    </lineage>
</organism>
<dbReference type="RefSeq" id="WP_201245647.1">
    <property type="nucleotide sequence ID" value="NZ_NHSF01000059.1"/>
</dbReference>
<dbReference type="GO" id="GO:0003723">
    <property type="term" value="F:RNA binding"/>
    <property type="evidence" value="ECO:0007669"/>
    <property type="project" value="InterPro"/>
</dbReference>
<sequence>MSLTHKTEGLAPRRIVLGIEYLGTPYCGWQYQHHALSVQQVLEEALARVADQPVRVHCAGRTDAGVHATGQVVHFETTAVRSERAWTLGVNAHLPDEVAVRWARAVDADFHARFSAVARHYRYLILRRPARSALWHRRAFWTHRALSVAPMREATAALIGRHDFTSFRALACQAKSPVRTLHALDLSERGDLLVLSVSADGFLHHMVRNLVGVLLAIGRGERPVDWAAELLALRDRAQGGVTAPAHGLYLVRVDYPAAFGLPSAADEAGVAALMGDDPRPDENLPAML</sequence>
<evidence type="ECO:0000256" key="6">
    <source>
        <dbReference type="PIRSR" id="PIRSR001430-2"/>
    </source>
</evidence>
<protein>
    <recommendedName>
        <fullName evidence="4">tRNA pseudouridine synthase A</fullName>
        <ecNumber evidence="4">5.4.99.12</ecNumber>
    </recommendedName>
    <alternativeName>
        <fullName evidence="4">tRNA pseudouridine(38-40) synthase</fullName>
    </alternativeName>
    <alternativeName>
        <fullName evidence="4">tRNA pseudouridylate synthase I</fullName>
    </alternativeName>
    <alternativeName>
        <fullName evidence="4">tRNA-uridine isomerase I</fullName>
    </alternativeName>
</protein>
<name>A0AAJ0UG53_HALSE</name>
<dbReference type="InterPro" id="IPR020095">
    <property type="entry name" value="PsdUridine_synth_TruA_C"/>
</dbReference>
<keyword evidence="2 4" id="KW-0819">tRNA processing</keyword>
<dbReference type="InterPro" id="IPR020094">
    <property type="entry name" value="TruA/RsuA/RluB/E/F_N"/>
</dbReference>
<dbReference type="Gene3D" id="3.30.70.580">
    <property type="entry name" value="Pseudouridine synthase I, catalytic domain, N-terminal subdomain"/>
    <property type="match status" value="1"/>
</dbReference>
<evidence type="ECO:0000256" key="4">
    <source>
        <dbReference type="HAMAP-Rule" id="MF_00171"/>
    </source>
</evidence>
<dbReference type="GO" id="GO:0031119">
    <property type="term" value="P:tRNA pseudouridine synthesis"/>
    <property type="evidence" value="ECO:0007669"/>
    <property type="project" value="UniProtKB-UniRule"/>
</dbReference>
<dbReference type="Proteomes" id="UP001296967">
    <property type="component" value="Unassembled WGS sequence"/>
</dbReference>
<dbReference type="CDD" id="cd02570">
    <property type="entry name" value="PseudoU_synth_EcTruA"/>
    <property type="match status" value="1"/>
</dbReference>
<comment type="similarity">
    <text evidence="1 4 7">Belongs to the tRNA pseudouridine synthase TruA family.</text>
</comment>
<comment type="function">
    <text evidence="4">Formation of pseudouridine at positions 38, 39 and 40 in the anticodon stem and loop of transfer RNAs.</text>
</comment>
<keyword evidence="10" id="KW-1185">Reference proteome</keyword>
<evidence type="ECO:0000256" key="1">
    <source>
        <dbReference type="ARBA" id="ARBA00009375"/>
    </source>
</evidence>
<comment type="caution">
    <text evidence="4">Lacks conserved residue(s) required for the propagation of feature annotation.</text>
</comment>
<keyword evidence="3 4" id="KW-0413">Isomerase</keyword>
<dbReference type="Pfam" id="PF01416">
    <property type="entry name" value="PseudoU_synth_1"/>
    <property type="match status" value="2"/>
</dbReference>
<comment type="subunit">
    <text evidence="4">Homodimer.</text>
</comment>
<evidence type="ECO:0000256" key="7">
    <source>
        <dbReference type="RuleBase" id="RU003792"/>
    </source>
</evidence>
<comment type="caution">
    <text evidence="9">The sequence shown here is derived from an EMBL/GenBank/DDBJ whole genome shotgun (WGS) entry which is preliminary data.</text>
</comment>
<gene>
    <name evidence="4" type="primary">truA</name>
    <name evidence="9" type="ORF">CCR82_09910</name>
</gene>
<dbReference type="Gene3D" id="3.30.70.660">
    <property type="entry name" value="Pseudouridine synthase I, catalytic domain, C-terminal subdomain"/>
    <property type="match status" value="1"/>
</dbReference>
<proteinExistence type="inferred from homology"/>
<dbReference type="NCBIfam" id="TIGR00071">
    <property type="entry name" value="hisT_truA"/>
    <property type="match status" value="1"/>
</dbReference>
<dbReference type="PANTHER" id="PTHR11142">
    <property type="entry name" value="PSEUDOURIDYLATE SYNTHASE"/>
    <property type="match status" value="1"/>
</dbReference>
<dbReference type="EMBL" id="NHSF01000059">
    <property type="protein sequence ID" value="MBK5930828.1"/>
    <property type="molecule type" value="Genomic_DNA"/>
</dbReference>
<evidence type="ECO:0000256" key="2">
    <source>
        <dbReference type="ARBA" id="ARBA00022694"/>
    </source>
</evidence>
<dbReference type="GO" id="GO:0160147">
    <property type="term" value="F:tRNA pseudouridine(38-40) synthase activity"/>
    <property type="evidence" value="ECO:0007669"/>
    <property type="project" value="UniProtKB-EC"/>
</dbReference>
<comment type="catalytic activity">
    <reaction evidence="4 7">
        <text>uridine(38/39/40) in tRNA = pseudouridine(38/39/40) in tRNA</text>
        <dbReference type="Rhea" id="RHEA:22376"/>
        <dbReference type="Rhea" id="RHEA-COMP:10085"/>
        <dbReference type="Rhea" id="RHEA-COMP:10087"/>
        <dbReference type="ChEBI" id="CHEBI:65314"/>
        <dbReference type="ChEBI" id="CHEBI:65315"/>
        <dbReference type="EC" id="5.4.99.12"/>
    </reaction>
</comment>
<dbReference type="InterPro" id="IPR020103">
    <property type="entry name" value="PsdUridine_synth_cat_dom_sf"/>
</dbReference>